<organism evidence="3 4">
    <name type="scientific">Puccinia graminis f. sp. tritici</name>
    <dbReference type="NCBI Taxonomy" id="56615"/>
    <lineage>
        <taxon>Eukaryota</taxon>
        <taxon>Fungi</taxon>
        <taxon>Dikarya</taxon>
        <taxon>Basidiomycota</taxon>
        <taxon>Pucciniomycotina</taxon>
        <taxon>Pucciniomycetes</taxon>
        <taxon>Pucciniales</taxon>
        <taxon>Pucciniaceae</taxon>
        <taxon>Puccinia</taxon>
    </lineage>
</organism>
<feature type="compositionally biased region" description="Basic residues" evidence="1">
    <location>
        <begin position="772"/>
        <end position="794"/>
    </location>
</feature>
<name>A0A5B0LPS1_PUCGR</name>
<dbReference type="AlphaFoldDB" id="A0A5B0LPS1"/>
<feature type="compositionally biased region" description="Basic and acidic residues" evidence="1">
    <location>
        <begin position="631"/>
        <end position="645"/>
    </location>
</feature>
<dbReference type="Proteomes" id="UP000325313">
    <property type="component" value="Unassembled WGS sequence"/>
</dbReference>
<protein>
    <submittedName>
        <fullName evidence="3">Uncharacterized protein</fullName>
    </submittedName>
</protein>
<feature type="region of interest" description="Disordered" evidence="1">
    <location>
        <begin position="155"/>
        <end position="177"/>
    </location>
</feature>
<evidence type="ECO:0000256" key="1">
    <source>
        <dbReference type="SAM" id="MobiDB-lite"/>
    </source>
</evidence>
<evidence type="ECO:0000313" key="4">
    <source>
        <dbReference type="Proteomes" id="UP000325313"/>
    </source>
</evidence>
<evidence type="ECO:0000313" key="3">
    <source>
        <dbReference type="EMBL" id="KAA1066957.1"/>
    </source>
</evidence>
<feature type="region of interest" description="Disordered" evidence="1">
    <location>
        <begin position="620"/>
        <end position="645"/>
    </location>
</feature>
<proteinExistence type="predicted"/>
<gene>
    <name evidence="3" type="ORF">PGTUg99_019316</name>
</gene>
<feature type="chain" id="PRO_5022824973" evidence="2">
    <location>
        <begin position="25"/>
        <end position="890"/>
    </location>
</feature>
<dbReference type="EMBL" id="VDEP01000508">
    <property type="protein sequence ID" value="KAA1066957.1"/>
    <property type="molecule type" value="Genomic_DNA"/>
</dbReference>
<comment type="caution">
    <text evidence="3">The sequence shown here is derived from an EMBL/GenBank/DDBJ whole genome shotgun (WGS) entry which is preliminary data.</text>
</comment>
<feature type="region of interest" description="Disordered" evidence="1">
    <location>
        <begin position="507"/>
        <end position="549"/>
    </location>
</feature>
<feature type="compositionally biased region" description="Low complexity" evidence="1">
    <location>
        <begin position="163"/>
        <end position="177"/>
    </location>
</feature>
<feature type="compositionally biased region" description="Basic residues" evidence="1">
    <location>
        <begin position="351"/>
        <end position="362"/>
    </location>
</feature>
<feature type="compositionally biased region" description="Polar residues" evidence="1">
    <location>
        <begin position="383"/>
        <end position="408"/>
    </location>
</feature>
<evidence type="ECO:0000256" key="2">
    <source>
        <dbReference type="SAM" id="SignalP"/>
    </source>
</evidence>
<feature type="region of interest" description="Disordered" evidence="1">
    <location>
        <begin position="772"/>
        <end position="806"/>
    </location>
</feature>
<accession>A0A5B0LPS1</accession>
<feature type="signal peptide" evidence="2">
    <location>
        <begin position="1"/>
        <end position="24"/>
    </location>
</feature>
<feature type="compositionally biased region" description="Low complexity" evidence="1">
    <location>
        <begin position="795"/>
        <end position="804"/>
    </location>
</feature>
<sequence>MIDSFGMLQLFILLGLINCFKCDALEHSPYSLESLLGHQSSEDHPESGHEIFQETFASAQVPILSSDHQFPKGPPLTMTTIPSNSESQISLTEKTQFEVGRRLYCDSGGLKKNIEDLPLPNHRRAIGLTDHDHPQYYDQVWLDHQQAPSLTRFSENVLPENPPRSSQHTSSSSPPLSQADWENYVFHILHEIEEQESVNHNSNGNQFAGYYRTQSEGVINDQSSRSTQPPVTCIPTIPDHGPIQPPAMIENPRLSTSHLPNHRGIMVQENNELGYRESLIPGSNGLSNPNGAFIGSVQNRKETRIPMTVTNINGHSASPEPMSQNGLLEPSDLGSLLRGLEQGLVEVLGQNRRHNNINKSHSKSSDHPTLHPSLAGKTPTLGMHQSSPTGPNYSNLPATATPSDTSNPEIPVNFSYQALLHSELPPIQLSPTNTPPPFYPEHPNSGRFNHHPFFKDIGKSYMRVANLGPLHPPETHSNRGGPLNQQSGEILSEETWVDFDRVSTIPTNHNNKSKAQGFITRPTGDDKHSTTEPPRFLGRGSSPTDRDDQRSKIFRFDAQVFRFGSAEGMAQTDHQGGFYQEFIDEIQATPSKELVILDCPSIKKYRNLIKQIVHSQTLLAEDHSPLSPKRQKLDDGDRSRGPERTKRLKKMRLAERRSMLTEATNLVFKNRRLWYKFWGERTGIHFETVEVLHKAGYSQKLVENEFVLFIFYVDMIATIIPVYDSERITDPAQRALLRDYYSARLLENALNRYRLLGIVQVHLGELHTYVRPKSRKPRIRKKSLSSTRRHHHPSKTTTTKSSTSINYLDDDDDDDPDYKKFCGRDLLAKLWLSLAGFIKSLPSEYQILRDILLEERHPYVSHYPKMFFNDLFSYSILILNQRLKSYYSGS</sequence>
<feature type="region of interest" description="Disordered" evidence="1">
    <location>
        <begin position="349"/>
        <end position="410"/>
    </location>
</feature>
<keyword evidence="2" id="KW-0732">Signal</keyword>
<reference evidence="3 4" key="1">
    <citation type="submission" date="2019-05" db="EMBL/GenBank/DDBJ databases">
        <title>Emergence of the Ug99 lineage of the wheat stem rust pathogen through somatic hybridization.</title>
        <authorList>
            <person name="Li F."/>
            <person name="Upadhyaya N.M."/>
            <person name="Sperschneider J."/>
            <person name="Matny O."/>
            <person name="Nguyen-Phuc H."/>
            <person name="Mago R."/>
            <person name="Raley C."/>
            <person name="Miller M.E."/>
            <person name="Silverstein K.A.T."/>
            <person name="Henningsen E."/>
            <person name="Hirsch C.D."/>
            <person name="Visser B."/>
            <person name="Pretorius Z.A."/>
            <person name="Steffenson B.J."/>
            <person name="Schwessinger B."/>
            <person name="Dodds P.N."/>
            <person name="Figueroa M."/>
        </authorList>
    </citation>
    <scope>NUCLEOTIDE SEQUENCE [LARGE SCALE GENOMIC DNA]</scope>
    <source>
        <strain evidence="3 4">Ug99</strain>
    </source>
</reference>